<name>G0LLY1_HALWC</name>
<evidence type="ECO:0000313" key="2">
    <source>
        <dbReference type="Proteomes" id="UP000007954"/>
    </source>
</evidence>
<proteinExistence type="predicted"/>
<dbReference type="NCBIfam" id="TIGR04207">
    <property type="entry name" value="halo_sig_pep"/>
    <property type="match status" value="1"/>
</dbReference>
<dbReference type="KEGG" id="hwc:Hqrw_3326"/>
<dbReference type="AlphaFoldDB" id="G0LLY1"/>
<dbReference type="EMBL" id="FR746099">
    <property type="protein sequence ID" value="CCC41101.1"/>
    <property type="molecule type" value="Genomic_DNA"/>
</dbReference>
<sequence length="162" mass="16801">MTGDRREKVQAAFLALIMVTSVMTASVAFTGSSVVADTSTGFAAANPADADTSINDADHTYVLNLSATGTDFSDTLGDGTGTDTITISNSNGSQFDRSGVTASEIVVGVYDASGNTKAKYTSSSVSSVTADSSKLQFDIDASFTEFDFSADDRLRVAVTRDD</sequence>
<dbReference type="RefSeq" id="WP_014556548.1">
    <property type="nucleotide sequence ID" value="NC_017459.1"/>
</dbReference>
<protein>
    <submittedName>
        <fullName evidence="1">Probable secreted glycoprotein</fullName>
    </submittedName>
</protein>
<organism evidence="1 2">
    <name type="scientific">Haloquadratum walsbyi (strain DSM 16854 / JCM 12705 / C23)</name>
    <dbReference type="NCBI Taxonomy" id="768065"/>
    <lineage>
        <taxon>Archaea</taxon>
        <taxon>Methanobacteriati</taxon>
        <taxon>Methanobacteriota</taxon>
        <taxon>Stenosarchaea group</taxon>
        <taxon>Halobacteria</taxon>
        <taxon>Halobacteriales</taxon>
        <taxon>Haloferacaceae</taxon>
        <taxon>Haloquadratum</taxon>
    </lineage>
</organism>
<dbReference type="GeneID" id="12448137"/>
<dbReference type="Proteomes" id="UP000007954">
    <property type="component" value="Chromosome"/>
</dbReference>
<dbReference type="InterPro" id="IPR026452">
    <property type="entry name" value="Surf_glycop_sig_pep"/>
</dbReference>
<reference evidence="1 2" key="1">
    <citation type="journal article" date="2011" name="PLoS ONE">
        <title>Haloquadratum walsbyi: limited diversity in a global pond.</title>
        <authorList>
            <person name="Dyall-Smith M."/>
            <person name="Pfeiffer F."/>
            <person name="Klee K."/>
            <person name="Palm P."/>
            <person name="Gross K."/>
            <person name="Schuster S.C."/>
            <person name="Rampp M."/>
            <person name="Oesterhelt D."/>
        </authorList>
    </citation>
    <scope>NUCLEOTIDE SEQUENCE [LARGE SCALE GENOMIC DNA]</scope>
    <source>
        <strain evidence="2">DSM 16854 / JCM 12705 / C23</strain>
    </source>
</reference>
<evidence type="ECO:0000313" key="1">
    <source>
        <dbReference type="EMBL" id="CCC41101.1"/>
    </source>
</evidence>
<accession>G0LLY1</accession>
<dbReference type="HOGENOM" id="CLU_1881027_0_0_2"/>
<gene>
    <name evidence="1" type="ordered locus">Hqrw_3326</name>
</gene>